<feature type="transmembrane region" description="Helical" evidence="9">
    <location>
        <begin position="52"/>
        <end position="75"/>
    </location>
</feature>
<keyword evidence="5" id="KW-0547">Nucleotide-binding</keyword>
<feature type="transmembrane region" description="Helical" evidence="9">
    <location>
        <begin position="149"/>
        <end position="172"/>
    </location>
</feature>
<keyword evidence="8" id="KW-0902">Two-component regulatory system</keyword>
<dbReference type="PRINTS" id="PR00344">
    <property type="entry name" value="BCTRLSENSOR"/>
</dbReference>
<organism evidence="11 12">
    <name type="scientific">Paenibacillus solisilvae</name>
    <dbReference type="NCBI Taxonomy" id="2486751"/>
    <lineage>
        <taxon>Bacteria</taxon>
        <taxon>Bacillati</taxon>
        <taxon>Bacillota</taxon>
        <taxon>Bacilli</taxon>
        <taxon>Bacillales</taxon>
        <taxon>Paenibacillaceae</taxon>
        <taxon>Paenibacillus</taxon>
    </lineage>
</organism>
<protein>
    <recommendedName>
        <fullName evidence="2">histidine kinase</fullName>
        <ecNumber evidence="2">2.7.13.3</ecNumber>
    </recommendedName>
</protein>
<keyword evidence="9" id="KW-0812">Transmembrane</keyword>
<dbReference type="InterPro" id="IPR004358">
    <property type="entry name" value="Sig_transdc_His_kin-like_C"/>
</dbReference>
<evidence type="ECO:0000256" key="3">
    <source>
        <dbReference type="ARBA" id="ARBA00022553"/>
    </source>
</evidence>
<dbReference type="SUPFAM" id="SSF55874">
    <property type="entry name" value="ATPase domain of HSP90 chaperone/DNA topoisomerase II/histidine kinase"/>
    <property type="match status" value="1"/>
</dbReference>
<feature type="transmembrane region" description="Helical" evidence="9">
    <location>
        <begin position="178"/>
        <end position="203"/>
    </location>
</feature>
<dbReference type="PROSITE" id="PS50109">
    <property type="entry name" value="HIS_KIN"/>
    <property type="match status" value="1"/>
</dbReference>
<dbReference type="SMART" id="SM00387">
    <property type="entry name" value="HATPase_c"/>
    <property type="match status" value="1"/>
</dbReference>
<dbReference type="RefSeq" id="WP_379188833.1">
    <property type="nucleotide sequence ID" value="NZ_JBHSOW010000047.1"/>
</dbReference>
<keyword evidence="3" id="KW-0597">Phosphoprotein</keyword>
<evidence type="ECO:0000313" key="11">
    <source>
        <dbReference type="EMBL" id="MFC5650287.1"/>
    </source>
</evidence>
<dbReference type="PANTHER" id="PTHR43065">
    <property type="entry name" value="SENSOR HISTIDINE KINASE"/>
    <property type="match status" value="1"/>
</dbReference>
<dbReference type="Proteomes" id="UP001596047">
    <property type="component" value="Unassembled WGS sequence"/>
</dbReference>
<keyword evidence="7" id="KW-0067">ATP-binding</keyword>
<dbReference type="InterPro" id="IPR003594">
    <property type="entry name" value="HATPase_dom"/>
</dbReference>
<dbReference type="EC" id="2.7.13.3" evidence="2"/>
<keyword evidence="12" id="KW-1185">Reference proteome</keyword>
<evidence type="ECO:0000256" key="8">
    <source>
        <dbReference type="ARBA" id="ARBA00023012"/>
    </source>
</evidence>
<reference evidence="12" key="1">
    <citation type="journal article" date="2019" name="Int. J. Syst. Evol. Microbiol.">
        <title>The Global Catalogue of Microorganisms (GCM) 10K type strain sequencing project: providing services to taxonomists for standard genome sequencing and annotation.</title>
        <authorList>
            <consortium name="The Broad Institute Genomics Platform"/>
            <consortium name="The Broad Institute Genome Sequencing Center for Infectious Disease"/>
            <person name="Wu L."/>
            <person name="Ma J."/>
        </authorList>
    </citation>
    <scope>NUCLEOTIDE SEQUENCE [LARGE SCALE GENOMIC DNA]</scope>
    <source>
        <strain evidence="12">CGMCC 1.3240</strain>
    </source>
</reference>
<evidence type="ECO:0000256" key="7">
    <source>
        <dbReference type="ARBA" id="ARBA00022840"/>
    </source>
</evidence>
<keyword evidence="6 11" id="KW-0418">Kinase</keyword>
<sequence length="444" mass="50107">MLYYFFALLAAAVILLINNHRNETNRWAAFFLTSASIGGLSDWLTEQSLDGLLSAVTYLNHTLTPYGVFIFSVVYSELYPSPRVRRYFKAIGFIPVMSMLLWTSISPVPMNNFNLFLLLWAAPYYLFSCYLLLKSLWKEANRSKKRNRFVATVIIVPTLLAVLVLINVANVVSPDFHFFRYVSVFIIYSLTVALLCSFIYGVLGVKLRFERDPLESAMKAVSSGTTLLNHTIKNEIGKIAISSENLKANIADEESMQQLQIIANASEHMMAMVTRIHSQMKDIILHEAPCRLDVLVAECLEQHRQVLEARGIVFISSYCCHPVLLCDAVHMKEVMGNLLMNALEAMPGGGMMQISLDAIKQGVTLCIQDSGKGMTAEQLARVFEPFYSTKNQSRNFGLGLSYVYNVMQKSGGSVEMSSRENEGTLVKLYFSRKKILQMNQEERR</sequence>
<evidence type="ECO:0000256" key="2">
    <source>
        <dbReference type="ARBA" id="ARBA00012438"/>
    </source>
</evidence>
<evidence type="ECO:0000256" key="1">
    <source>
        <dbReference type="ARBA" id="ARBA00000085"/>
    </source>
</evidence>
<evidence type="ECO:0000313" key="12">
    <source>
        <dbReference type="Proteomes" id="UP001596047"/>
    </source>
</evidence>
<comment type="catalytic activity">
    <reaction evidence="1">
        <text>ATP + protein L-histidine = ADP + protein N-phospho-L-histidine.</text>
        <dbReference type="EC" id="2.7.13.3"/>
    </reaction>
</comment>
<dbReference type="GO" id="GO:0016301">
    <property type="term" value="F:kinase activity"/>
    <property type="evidence" value="ECO:0007669"/>
    <property type="project" value="UniProtKB-KW"/>
</dbReference>
<evidence type="ECO:0000259" key="10">
    <source>
        <dbReference type="PROSITE" id="PS50109"/>
    </source>
</evidence>
<dbReference type="EMBL" id="JBHSOW010000047">
    <property type="protein sequence ID" value="MFC5650287.1"/>
    <property type="molecule type" value="Genomic_DNA"/>
</dbReference>
<proteinExistence type="predicted"/>
<dbReference type="Pfam" id="PF02518">
    <property type="entry name" value="HATPase_c"/>
    <property type="match status" value="1"/>
</dbReference>
<keyword evidence="4" id="KW-0808">Transferase</keyword>
<evidence type="ECO:0000256" key="6">
    <source>
        <dbReference type="ARBA" id="ARBA00022777"/>
    </source>
</evidence>
<dbReference type="Gene3D" id="3.30.565.10">
    <property type="entry name" value="Histidine kinase-like ATPase, C-terminal domain"/>
    <property type="match status" value="1"/>
</dbReference>
<feature type="transmembrane region" description="Helical" evidence="9">
    <location>
        <begin position="87"/>
        <end position="105"/>
    </location>
</feature>
<name>A0ABW0VWR6_9BACL</name>
<evidence type="ECO:0000256" key="9">
    <source>
        <dbReference type="SAM" id="Phobius"/>
    </source>
</evidence>
<keyword evidence="9" id="KW-0472">Membrane</keyword>
<gene>
    <name evidence="11" type="ORF">ACFPYJ_14340</name>
</gene>
<dbReference type="InterPro" id="IPR005467">
    <property type="entry name" value="His_kinase_dom"/>
</dbReference>
<evidence type="ECO:0000256" key="5">
    <source>
        <dbReference type="ARBA" id="ARBA00022741"/>
    </source>
</evidence>
<accession>A0ABW0VWR6</accession>
<dbReference type="PANTHER" id="PTHR43065:SF10">
    <property type="entry name" value="PEROXIDE STRESS-ACTIVATED HISTIDINE KINASE MAK3"/>
    <property type="match status" value="1"/>
</dbReference>
<feature type="transmembrane region" description="Helical" evidence="9">
    <location>
        <begin position="117"/>
        <end position="137"/>
    </location>
</feature>
<comment type="caution">
    <text evidence="11">The sequence shown here is derived from an EMBL/GenBank/DDBJ whole genome shotgun (WGS) entry which is preliminary data.</text>
</comment>
<feature type="domain" description="Histidine kinase" evidence="10">
    <location>
        <begin position="227"/>
        <end position="434"/>
    </location>
</feature>
<keyword evidence="9" id="KW-1133">Transmembrane helix</keyword>
<dbReference type="InterPro" id="IPR036890">
    <property type="entry name" value="HATPase_C_sf"/>
</dbReference>
<evidence type="ECO:0000256" key="4">
    <source>
        <dbReference type="ARBA" id="ARBA00022679"/>
    </source>
</evidence>